<evidence type="ECO:0000256" key="1">
    <source>
        <dbReference type="ARBA" id="ARBA00022729"/>
    </source>
</evidence>
<evidence type="ECO:0000256" key="2">
    <source>
        <dbReference type="SAM" id="Coils"/>
    </source>
</evidence>
<dbReference type="Pfam" id="PF19258">
    <property type="entry name" value="KxYKxGKxW_sig"/>
    <property type="match status" value="1"/>
</dbReference>
<accession>A0ABT7VNM0</accession>
<sequence length="986" mass="107703">MENKQHFKMYKSGKLWTTALITTVLFGAAIMQNETVHADATVPVTTSQVAAATSNQVPQDTTTQNNQVNANQGNLDHYALTENQSGQTQLQASGWHATGQSNQDAYRYLLVFDNSQGREITRQRLTPQQRPDVHQVYQNIDNSLNSGFNTTITIPNSAVSDSLSLISRYSSDPVGGEGNHVDYWFGPLTIDHSNRANLDGLSSDGRTLTVSGWHATNQAGSRSHHYIIAFDQTQGHELARAEVKAGQARPDVAQAFSTIANAGRSGFSVQFALTQPYFNDNIQFVSRWTDDPAGNGNAVDYWFNPITKVNRANLDGYNLSSGALRVAGWHADDISLMEPNHFLIVVDNTTKSQVAAAKVGLKKSTDVAKVFNDTKTAGQSRFNYVFSNLNLVNGHDYSLVSRYSSSNTGNGGSGAYTDSWLHIGTLNQAASFIDGAQVDHRALWVSGWMANDQSLTKPYAYAILLQNGREIGRQQLRLSERDDVAQAMPQIYRSQFSGFNTTFTLPSDSLANLQLVLRFTDDPAGNGHSADCWVSLRQTTSAAQTLQRALADKASADNAVKNAQADLNTAQQAVDNLHDGGVAIQQAANKVTAAQSAKTSADNDVNAKQSAVNTAQNKLNKDQAALVAASTDVKPNGDDSTNGNLRLDDQFNNLREKWQKKYRSVPIGSKEAGQIADEWDDAKSKLMDQWNKNVTNHYLNDDDVIPAGHTLTSLSDSYQSDPALRRQLVKVGYPAYDTYDPADPNNPLHGKWIKRQVYPADNRGLSFNASVNATNYLLELINPIRQVRGLAPLITDSQAIRNAAQAVTAMAALHDNFVYTYDGIQKQYGFMSFDTDADNNSWDLQGYNPLGYGSKVDNNSLPNHGWISVDNLHRAIFNHTYKEVIQGQSDGLIGDANFLLDRNVQSLAVQVGPDGHLYSFLFNPASHTDTTALQQTVSASKQALSQAQAALTQAKATQSQANTVLQQAQTAYNTLTNGAKDPAKPY</sequence>
<organism evidence="3 4">
    <name type="scientific">Limosilactobacillus panis</name>
    <dbReference type="NCBI Taxonomy" id="47493"/>
    <lineage>
        <taxon>Bacteria</taxon>
        <taxon>Bacillati</taxon>
        <taxon>Bacillota</taxon>
        <taxon>Bacilli</taxon>
        <taxon>Lactobacillales</taxon>
        <taxon>Lactobacillaceae</taxon>
        <taxon>Limosilactobacillus</taxon>
    </lineage>
</organism>
<evidence type="ECO:0000313" key="3">
    <source>
        <dbReference type="EMBL" id="MDM8334339.1"/>
    </source>
</evidence>
<dbReference type="EMBL" id="JAUDEO010000042">
    <property type="protein sequence ID" value="MDM8334339.1"/>
    <property type="molecule type" value="Genomic_DNA"/>
</dbReference>
<evidence type="ECO:0000313" key="4">
    <source>
        <dbReference type="Proteomes" id="UP001529423"/>
    </source>
</evidence>
<name>A0ABT7VNM0_9LACO</name>
<gene>
    <name evidence="3" type="ORF">QUW46_07125</name>
</gene>
<dbReference type="NCBIfam" id="TIGR03715">
    <property type="entry name" value="KxYKxGKxW"/>
    <property type="match status" value="1"/>
</dbReference>
<keyword evidence="4" id="KW-1185">Reference proteome</keyword>
<dbReference type="InterPro" id="IPR022263">
    <property type="entry name" value="KxYKxGKxW"/>
</dbReference>
<dbReference type="Proteomes" id="UP001529423">
    <property type="component" value="Unassembled WGS sequence"/>
</dbReference>
<feature type="coiled-coil region" evidence="2">
    <location>
        <begin position="546"/>
        <end position="580"/>
    </location>
</feature>
<keyword evidence="2" id="KW-0175">Coiled coil</keyword>
<reference evidence="3" key="2">
    <citation type="submission" date="2023-06" db="EMBL/GenBank/DDBJ databases">
        <authorList>
            <person name="Zeman M."/>
            <person name="Kubasova T."/>
            <person name="Jahodarova E."/>
            <person name="Nykrynova M."/>
            <person name="Rychlik I."/>
        </authorList>
    </citation>
    <scope>NUCLEOTIDE SEQUENCE</scope>
    <source>
        <strain evidence="3">105_WCHN</strain>
    </source>
</reference>
<dbReference type="RefSeq" id="WP_289560799.1">
    <property type="nucleotide sequence ID" value="NZ_JAUDEO010000042.1"/>
</dbReference>
<comment type="caution">
    <text evidence="3">The sequence shown here is derived from an EMBL/GenBank/DDBJ whole genome shotgun (WGS) entry which is preliminary data.</text>
</comment>
<proteinExistence type="predicted"/>
<protein>
    <submittedName>
        <fullName evidence="3">KxYKxGKxW signal peptide domain-containing protein</fullName>
    </submittedName>
</protein>
<reference evidence="3" key="1">
    <citation type="submission" date="2023-06" db="EMBL/GenBank/DDBJ databases">
        <title>Identification and characterization of horizontal gene transfer across gut microbiota members of farm animals based on homology search.</title>
        <authorList>
            <person name="Schwarzerova J."/>
            <person name="Nykrynova M."/>
            <person name="Jureckova K."/>
            <person name="Cejkova D."/>
            <person name="Rychlik I."/>
        </authorList>
    </citation>
    <scope>NUCLEOTIDE SEQUENCE</scope>
    <source>
        <strain evidence="3">105_WCHN</strain>
    </source>
</reference>
<keyword evidence="1" id="KW-0732">Signal</keyword>